<organism evidence="2">
    <name type="scientific">bioreactor metagenome</name>
    <dbReference type="NCBI Taxonomy" id="1076179"/>
    <lineage>
        <taxon>unclassified sequences</taxon>
        <taxon>metagenomes</taxon>
        <taxon>ecological metagenomes</taxon>
    </lineage>
</organism>
<comment type="caution">
    <text evidence="2">The sequence shown here is derived from an EMBL/GenBank/DDBJ whole genome shotgun (WGS) entry which is preliminary data.</text>
</comment>
<dbReference type="Pfam" id="PF18760">
    <property type="entry name" value="ART-PolyVal"/>
    <property type="match status" value="1"/>
</dbReference>
<dbReference type="EMBL" id="VSSQ01000062">
    <property type="protein sequence ID" value="MPL71931.1"/>
    <property type="molecule type" value="Genomic_DNA"/>
</dbReference>
<protein>
    <recommendedName>
        <fullName evidence="1">ART-PolyVal-like domain-containing protein</fullName>
    </recommendedName>
</protein>
<sequence>MTTKKAKSVKLPATLNINGKTRQQISDDQYEKATELLNALHKEGFTNFYISRSITDFGVSTYVQELSGAKFRISDHSISNSERMRTEIYFDFNSDVKELAKAFKKERVKRNELADERAMEYNERKRSIDEKWERVKPFFKGMVFKKNNRTYQDFDVFSANKNRINIQQWPLLKGKTGDKAYEYEWAEKTEYDKWGHPTNIGNEKPSDRYIENINENELKSATGNDGSFNADDAGILSGLPATLTINGKKRPTTNSKGQPIATTEQGIRNFYKWFGNSKVVDDKGRPLVVYHGTPDGGFDSFSHDTKGKRTNHSPQDVGFHFTNDKEYAAAYSLEYKKIAYPVLMDMFGYIPEASKAPGNAMTYNVYLSLQNPTFVDYSNAINKSIIDKAINGKHDGIIGKISEGTLEYVVFSPTQIKSATGNDGSFDVDDAGILSGSNQYGSGSNPYIAFYKGKRIELRTYPSKDSLKPP</sequence>
<name>A0A644U217_9ZZZZ</name>
<feature type="domain" description="ART-PolyVal-like" evidence="1">
    <location>
        <begin position="281"/>
        <end position="426"/>
    </location>
</feature>
<dbReference type="AlphaFoldDB" id="A0A644U217"/>
<accession>A0A644U217</accession>
<evidence type="ECO:0000313" key="2">
    <source>
        <dbReference type="EMBL" id="MPL71931.1"/>
    </source>
</evidence>
<proteinExistence type="predicted"/>
<evidence type="ECO:0000259" key="1">
    <source>
        <dbReference type="Pfam" id="PF18760"/>
    </source>
</evidence>
<gene>
    <name evidence="2" type="ORF">SDC9_17710</name>
</gene>
<reference evidence="2" key="1">
    <citation type="submission" date="2019-08" db="EMBL/GenBank/DDBJ databases">
        <authorList>
            <person name="Kucharzyk K."/>
            <person name="Murdoch R.W."/>
            <person name="Higgins S."/>
            <person name="Loffler F."/>
        </authorList>
    </citation>
    <scope>NUCLEOTIDE SEQUENCE</scope>
</reference>
<dbReference type="InterPro" id="IPR049522">
    <property type="entry name" value="ART-PolyVal_dom"/>
</dbReference>